<dbReference type="RefSeq" id="WP_320213676.1">
    <property type="nucleotide sequence ID" value="NZ_JAVIIS010000010.1"/>
</dbReference>
<dbReference type="InterPro" id="IPR003692">
    <property type="entry name" value="Hydantoinase_B"/>
</dbReference>
<dbReference type="InterPro" id="IPR045079">
    <property type="entry name" value="Oxoprolinase-like"/>
</dbReference>
<evidence type="ECO:0000259" key="1">
    <source>
        <dbReference type="Pfam" id="PF02538"/>
    </source>
</evidence>
<proteinExistence type="predicted"/>
<organism evidence="2 3">
    <name type="scientific">Mesorhizobium australafricanum</name>
    <dbReference type="NCBI Taxonomy" id="3072311"/>
    <lineage>
        <taxon>Bacteria</taxon>
        <taxon>Pseudomonadati</taxon>
        <taxon>Pseudomonadota</taxon>
        <taxon>Alphaproteobacteria</taxon>
        <taxon>Hyphomicrobiales</taxon>
        <taxon>Phyllobacteriaceae</taxon>
        <taxon>Mesorhizobium</taxon>
    </lineage>
</organism>
<sequence>MTNTTEADFDPYMTAIIANRIDGIIREMTNTLLRAARSGVINGARDFSCSICTGDNRLLASAEGLPIHIFGSHMQTKAMCDFAGDALQEGDCYLHNDPYSGNTHAGDHTYLVPVFVDGEHLFTAVAKAHQADIGNALPTTYMAGAKDQYAEGALIFPAVRIQKDYQMVEDVVRMCRSRIRVPDQWYGDFLAGIGAARIAERRLKELCVKYGKDQIKAFVRHWFAYSEQRMIQAIRNLPRVTLRNSGAHDPFGELLPDGIPLNVTIDIDPKEAMIEIDLMDNVDNVECGFNESEACTSASTITGIFNALDTSVPRNSGSFRRIRLKLRDGCVAGRPQFPHSCSVATTNVADRLVNIVQSAFAELGDGWGLAEGGLGMGAGCAVVSGKDHRVDNAPYVNQLFLANAGGPGSPLADGWITYGLPVAAGLMYRDSVEIDELKHPIAIRFLRLMPGTGGAGKYRGAPAMEVAYGPKERSMEVIWPCDGTVYPPKGVRGGHDGLRCRHWKVGANGQEEELPNIAVLTVRKDEYVKGNQAGGGGYGDPLERDPRRVLLDVLEGYETRDRASDIYGVVFSGTNADAMRIDDAATAARRSELRSAA</sequence>
<dbReference type="EMBL" id="JAVIIS010000010">
    <property type="protein sequence ID" value="MDX8439769.1"/>
    <property type="molecule type" value="Genomic_DNA"/>
</dbReference>
<feature type="domain" description="Hydantoinase B/oxoprolinase" evidence="1">
    <location>
        <begin position="10"/>
        <end position="541"/>
    </location>
</feature>
<reference evidence="2 3" key="1">
    <citation type="submission" date="2023-08" db="EMBL/GenBank/DDBJ databases">
        <title>Implementing the SeqCode for naming new Mesorhizobium species isolated from Vachellia karroo root nodules.</title>
        <authorList>
            <person name="Van Lill M."/>
        </authorList>
    </citation>
    <scope>NUCLEOTIDE SEQUENCE [LARGE SCALE GENOMIC DNA]</scope>
    <source>
        <strain evidence="2 3">VK3E</strain>
    </source>
</reference>
<dbReference type="PANTHER" id="PTHR11365:SF23">
    <property type="entry name" value="HYPOTHETICAL 5-OXOPROLINASE (EUROFUNG)-RELATED"/>
    <property type="match status" value="1"/>
</dbReference>
<dbReference type="Proteomes" id="UP001272097">
    <property type="component" value="Unassembled WGS sequence"/>
</dbReference>
<evidence type="ECO:0000313" key="3">
    <source>
        <dbReference type="Proteomes" id="UP001272097"/>
    </source>
</evidence>
<protein>
    <submittedName>
        <fullName evidence="2">Hydantoinase B/oxoprolinase family protein</fullName>
    </submittedName>
</protein>
<dbReference type="Pfam" id="PF02538">
    <property type="entry name" value="Hydantoinase_B"/>
    <property type="match status" value="1"/>
</dbReference>
<dbReference type="PANTHER" id="PTHR11365">
    <property type="entry name" value="5-OXOPROLINASE RELATED"/>
    <property type="match status" value="1"/>
</dbReference>
<keyword evidence="3" id="KW-1185">Reference proteome</keyword>
<comment type="caution">
    <text evidence="2">The sequence shown here is derived from an EMBL/GenBank/DDBJ whole genome shotgun (WGS) entry which is preliminary data.</text>
</comment>
<accession>A0ABU4WUN5</accession>
<gene>
    <name evidence="2" type="ORF">RFM51_09195</name>
</gene>
<evidence type="ECO:0000313" key="2">
    <source>
        <dbReference type="EMBL" id="MDX8439769.1"/>
    </source>
</evidence>
<name>A0ABU4WUN5_9HYPH</name>